<evidence type="ECO:0000259" key="13">
    <source>
        <dbReference type="Pfam" id="PF02879"/>
    </source>
</evidence>
<dbReference type="FunFam" id="3.30.310.50:FF:000001">
    <property type="entry name" value="Phosphoglucosamine mutase"/>
    <property type="match status" value="1"/>
</dbReference>
<evidence type="ECO:0000259" key="14">
    <source>
        <dbReference type="Pfam" id="PF02880"/>
    </source>
</evidence>
<dbReference type="EC" id="5.4.2.10" evidence="6 8"/>
<comment type="cofactor">
    <cofactor evidence="8">
        <name>Mg(2+)</name>
        <dbReference type="ChEBI" id="CHEBI:18420"/>
    </cofactor>
    <text evidence="8">Binds 1 Mg(2+) ion per subunit.</text>
</comment>
<feature type="domain" description="Alpha-D-phosphohexomutase C-terminal" evidence="11">
    <location>
        <begin position="377"/>
        <end position="445"/>
    </location>
</feature>
<evidence type="ECO:0000256" key="4">
    <source>
        <dbReference type="ARBA" id="ARBA00022842"/>
    </source>
</evidence>
<dbReference type="SUPFAM" id="SSF53738">
    <property type="entry name" value="Phosphoglucomutase, first 3 domains"/>
    <property type="match status" value="3"/>
</dbReference>
<keyword evidence="16" id="KW-1185">Reference proteome</keyword>
<comment type="similarity">
    <text evidence="1 8 9">Belongs to the phosphohexose mutase family.</text>
</comment>
<evidence type="ECO:0000256" key="5">
    <source>
        <dbReference type="ARBA" id="ARBA00023235"/>
    </source>
</evidence>
<dbReference type="FunFam" id="3.40.120.10:FF:000001">
    <property type="entry name" value="Phosphoglucosamine mutase"/>
    <property type="match status" value="1"/>
</dbReference>
<organism evidence="15 16">
    <name type="scientific">Propionigenium maris DSM 9537</name>
    <dbReference type="NCBI Taxonomy" id="1123000"/>
    <lineage>
        <taxon>Bacteria</taxon>
        <taxon>Fusobacteriati</taxon>
        <taxon>Fusobacteriota</taxon>
        <taxon>Fusobacteriia</taxon>
        <taxon>Fusobacteriales</taxon>
        <taxon>Fusobacteriaceae</taxon>
        <taxon>Propionigenium</taxon>
    </lineage>
</organism>
<dbReference type="Proteomes" id="UP001144471">
    <property type="component" value="Unassembled WGS sequence"/>
</dbReference>
<dbReference type="PROSITE" id="PS00710">
    <property type="entry name" value="PGM_PMM"/>
    <property type="match status" value="1"/>
</dbReference>
<evidence type="ECO:0000313" key="16">
    <source>
        <dbReference type="Proteomes" id="UP001144471"/>
    </source>
</evidence>
<feature type="domain" description="Alpha-D-phosphohexomutase alpha/beta/alpha" evidence="14">
    <location>
        <begin position="261"/>
        <end position="370"/>
    </location>
</feature>
<evidence type="ECO:0000259" key="12">
    <source>
        <dbReference type="Pfam" id="PF02878"/>
    </source>
</evidence>
<dbReference type="InterPro" id="IPR005846">
    <property type="entry name" value="A-D-PHexomutase_a/b/a-III"/>
</dbReference>
<dbReference type="NCBIfam" id="TIGR01455">
    <property type="entry name" value="glmM"/>
    <property type="match status" value="1"/>
</dbReference>
<dbReference type="FunFam" id="3.40.120.10:FF:000002">
    <property type="entry name" value="Phosphoglucosamine mutase"/>
    <property type="match status" value="1"/>
</dbReference>
<dbReference type="Pfam" id="PF02878">
    <property type="entry name" value="PGM_PMM_I"/>
    <property type="match status" value="1"/>
</dbReference>
<feature type="binding site" description="via phosphate group" evidence="8">
    <location>
        <position position="103"/>
    </location>
    <ligand>
        <name>Mg(2+)</name>
        <dbReference type="ChEBI" id="CHEBI:18420"/>
    </ligand>
</feature>
<dbReference type="GO" id="GO:0008966">
    <property type="term" value="F:phosphoglucosamine mutase activity"/>
    <property type="evidence" value="ECO:0007669"/>
    <property type="project" value="UniProtKB-UniRule"/>
</dbReference>
<dbReference type="InterPro" id="IPR036900">
    <property type="entry name" value="A-D-PHexomutase_C_sf"/>
</dbReference>
<dbReference type="Pfam" id="PF02880">
    <property type="entry name" value="PGM_PMM_III"/>
    <property type="match status" value="1"/>
</dbReference>
<feature type="domain" description="Alpha-D-phosphohexomutase alpha/beta/alpha" evidence="12">
    <location>
        <begin position="2"/>
        <end position="136"/>
    </location>
</feature>
<dbReference type="SUPFAM" id="SSF55957">
    <property type="entry name" value="Phosphoglucomutase, C-terminal domain"/>
    <property type="match status" value="1"/>
</dbReference>
<dbReference type="InterPro" id="IPR016066">
    <property type="entry name" value="A-D-PHexomutase_CS"/>
</dbReference>
<evidence type="ECO:0000256" key="2">
    <source>
        <dbReference type="ARBA" id="ARBA00022553"/>
    </source>
</evidence>
<dbReference type="Pfam" id="PF02879">
    <property type="entry name" value="PGM_PMM_II"/>
    <property type="match status" value="1"/>
</dbReference>
<dbReference type="PRINTS" id="PR00509">
    <property type="entry name" value="PGMPMM"/>
</dbReference>
<feature type="modified residue" description="Phosphoserine" evidence="8">
    <location>
        <position position="103"/>
    </location>
</feature>
<evidence type="ECO:0000259" key="11">
    <source>
        <dbReference type="Pfam" id="PF00408"/>
    </source>
</evidence>
<dbReference type="PANTHER" id="PTHR42946:SF1">
    <property type="entry name" value="PHOSPHOGLUCOMUTASE (ALPHA-D-GLUCOSE-1,6-BISPHOSPHATE-DEPENDENT)"/>
    <property type="match status" value="1"/>
</dbReference>
<dbReference type="InterPro" id="IPR005845">
    <property type="entry name" value="A-D-PHexomutase_a/b/a-II"/>
</dbReference>
<dbReference type="GO" id="GO:0004615">
    <property type="term" value="F:phosphomannomutase activity"/>
    <property type="evidence" value="ECO:0007669"/>
    <property type="project" value="TreeGrafter"/>
</dbReference>
<feature type="domain" description="Alpha-D-phosphohexomutase alpha/beta/alpha" evidence="13">
    <location>
        <begin position="163"/>
        <end position="257"/>
    </location>
</feature>
<dbReference type="Gene3D" id="3.30.310.50">
    <property type="entry name" value="Alpha-D-phosphohexomutase, C-terminal domain"/>
    <property type="match status" value="1"/>
</dbReference>
<sequence>MRKYFGTDGIRGEANKELTVDIALRLGYALGYYLRKKNPEKKNITVIMGSDTRISGYMLRSALFAGLTSMGVNIDFVGVIPTPGVSYITRKKKAQAGIMISASHNPAKDNGIKIFAATGYKLPDEVELELEALMDDFENISKECMPGDKVGKFKVADDDYYLYRDYLTSTVKGDFSGMKIILDAANGSAYRIAKDAFLALGAEIVVINDAPNGTNINVKCGSTHPEILAKVVMGYEADLGLAYDGDADRLIAVDKNGKIVDGDKIIATLALDMKKKGELNNNRVVTTVMSNMGFEKYLIDNGIELVRANVGDRYVLEKMKNQGLNIGGEQSGHIILLDYNPTGDGVMTSLKLVESLRDSGRTLDEVVAEIVDWPQTLINVRVDRDKKNTWSKNSKITGFISEKEEEMAGLGRVLVRTSGTEPIVRVMVEGKEEEMVVRVAEEIANVVKEELV</sequence>
<dbReference type="AlphaFoldDB" id="A0A9W6LMI5"/>
<dbReference type="GO" id="GO:0006048">
    <property type="term" value="P:UDP-N-acetylglucosamine biosynthetic process"/>
    <property type="evidence" value="ECO:0007669"/>
    <property type="project" value="TreeGrafter"/>
</dbReference>
<dbReference type="CDD" id="cd05802">
    <property type="entry name" value="GlmM"/>
    <property type="match status" value="1"/>
</dbReference>
<dbReference type="InterPro" id="IPR016055">
    <property type="entry name" value="A-D-PHexomutase_a/b/a-I/II/III"/>
</dbReference>
<dbReference type="GO" id="GO:0005975">
    <property type="term" value="P:carbohydrate metabolic process"/>
    <property type="evidence" value="ECO:0007669"/>
    <property type="project" value="InterPro"/>
</dbReference>
<keyword evidence="2 8" id="KW-0597">Phosphoprotein</keyword>
<dbReference type="InterPro" id="IPR005843">
    <property type="entry name" value="A-D-PHexomutase_C"/>
</dbReference>
<comment type="caution">
    <text evidence="15">The sequence shown here is derived from an EMBL/GenBank/DDBJ whole genome shotgun (WGS) entry which is preliminary data.</text>
</comment>
<dbReference type="Pfam" id="PF00408">
    <property type="entry name" value="PGM_PMM_IV"/>
    <property type="match status" value="1"/>
</dbReference>
<feature type="binding site" evidence="8">
    <location>
        <position position="244"/>
    </location>
    <ligand>
        <name>Mg(2+)</name>
        <dbReference type="ChEBI" id="CHEBI:18420"/>
    </ligand>
</feature>
<dbReference type="InterPro" id="IPR006352">
    <property type="entry name" value="GlmM_bact"/>
</dbReference>
<dbReference type="Gene3D" id="3.40.120.10">
    <property type="entry name" value="Alpha-D-Glucose-1,6-Bisphosphate, subunit A, domain 3"/>
    <property type="match status" value="3"/>
</dbReference>
<evidence type="ECO:0000256" key="1">
    <source>
        <dbReference type="ARBA" id="ARBA00010231"/>
    </source>
</evidence>
<reference evidence="15" key="1">
    <citation type="submission" date="2022-12" db="EMBL/GenBank/DDBJ databases">
        <title>Reference genome sequencing for broad-spectrum identification of bacterial and archaeal isolates by mass spectrometry.</title>
        <authorList>
            <person name="Sekiguchi Y."/>
            <person name="Tourlousse D.M."/>
        </authorList>
    </citation>
    <scope>NUCLEOTIDE SEQUENCE</scope>
    <source>
        <strain evidence="15">10succ1</strain>
    </source>
</reference>
<evidence type="ECO:0000256" key="10">
    <source>
        <dbReference type="RuleBase" id="RU004327"/>
    </source>
</evidence>
<evidence type="ECO:0000313" key="15">
    <source>
        <dbReference type="EMBL" id="GLI56371.1"/>
    </source>
</evidence>
<protein>
    <recommendedName>
        <fullName evidence="7 8">Phosphoglucosamine mutase</fullName>
        <ecNumber evidence="6 8">5.4.2.10</ecNumber>
    </recommendedName>
</protein>
<dbReference type="RefSeq" id="WP_281835495.1">
    <property type="nucleotide sequence ID" value="NZ_BSDY01000008.1"/>
</dbReference>
<feature type="binding site" evidence="8">
    <location>
        <position position="246"/>
    </location>
    <ligand>
        <name>Mg(2+)</name>
        <dbReference type="ChEBI" id="CHEBI:18420"/>
    </ligand>
</feature>
<evidence type="ECO:0000256" key="9">
    <source>
        <dbReference type="RuleBase" id="RU004326"/>
    </source>
</evidence>
<name>A0A9W6LMI5_9FUSO</name>
<feature type="binding site" evidence="8">
    <location>
        <position position="248"/>
    </location>
    <ligand>
        <name>Mg(2+)</name>
        <dbReference type="ChEBI" id="CHEBI:18420"/>
    </ligand>
</feature>
<evidence type="ECO:0000256" key="8">
    <source>
        <dbReference type="HAMAP-Rule" id="MF_01554"/>
    </source>
</evidence>
<keyword evidence="3 8" id="KW-0479">Metal-binding</keyword>
<proteinExistence type="inferred from homology"/>
<dbReference type="InterPro" id="IPR005844">
    <property type="entry name" value="A-D-PHexomutase_a/b/a-I"/>
</dbReference>
<comment type="function">
    <text evidence="8 10">Catalyzes the conversion of glucosamine-6-phosphate to glucosamine-1-phosphate.</text>
</comment>
<evidence type="ECO:0000256" key="7">
    <source>
        <dbReference type="ARBA" id="ARBA00068193"/>
    </source>
</evidence>
<dbReference type="GO" id="GO:0005829">
    <property type="term" value="C:cytosol"/>
    <property type="evidence" value="ECO:0007669"/>
    <property type="project" value="TreeGrafter"/>
</dbReference>
<comment type="catalytic activity">
    <reaction evidence="8 10">
        <text>alpha-D-glucosamine 1-phosphate = D-glucosamine 6-phosphate</text>
        <dbReference type="Rhea" id="RHEA:23424"/>
        <dbReference type="ChEBI" id="CHEBI:58516"/>
        <dbReference type="ChEBI" id="CHEBI:58725"/>
        <dbReference type="EC" id="5.4.2.10"/>
    </reaction>
</comment>
<dbReference type="PANTHER" id="PTHR42946">
    <property type="entry name" value="PHOSPHOHEXOSE MUTASE"/>
    <property type="match status" value="1"/>
</dbReference>
<comment type="PTM">
    <text evidence="8">Activated by phosphorylation.</text>
</comment>
<dbReference type="HAMAP" id="MF_01554_B">
    <property type="entry name" value="GlmM_B"/>
    <property type="match status" value="1"/>
</dbReference>
<feature type="active site" description="Phosphoserine intermediate" evidence="8">
    <location>
        <position position="103"/>
    </location>
</feature>
<evidence type="ECO:0000256" key="6">
    <source>
        <dbReference type="ARBA" id="ARBA00066330"/>
    </source>
</evidence>
<keyword evidence="4 8" id="KW-0460">Magnesium</keyword>
<accession>A0A9W6LMI5</accession>
<dbReference type="InterPro" id="IPR050060">
    <property type="entry name" value="Phosphoglucosamine_mutase"/>
</dbReference>
<evidence type="ECO:0000256" key="3">
    <source>
        <dbReference type="ARBA" id="ARBA00022723"/>
    </source>
</evidence>
<dbReference type="EMBL" id="BSDY01000008">
    <property type="protein sequence ID" value="GLI56371.1"/>
    <property type="molecule type" value="Genomic_DNA"/>
</dbReference>
<dbReference type="NCBIfam" id="NF008139">
    <property type="entry name" value="PRK10887.1"/>
    <property type="match status" value="1"/>
</dbReference>
<dbReference type="GO" id="GO:0000287">
    <property type="term" value="F:magnesium ion binding"/>
    <property type="evidence" value="ECO:0007669"/>
    <property type="project" value="UniProtKB-UniRule"/>
</dbReference>
<dbReference type="GO" id="GO:0009252">
    <property type="term" value="P:peptidoglycan biosynthetic process"/>
    <property type="evidence" value="ECO:0007669"/>
    <property type="project" value="TreeGrafter"/>
</dbReference>
<gene>
    <name evidence="8 15" type="primary">glmM</name>
    <name evidence="15" type="ORF">PM10SUCC1_18850</name>
</gene>
<dbReference type="InterPro" id="IPR005841">
    <property type="entry name" value="Alpha-D-phosphohexomutase_SF"/>
</dbReference>
<keyword evidence="5 8" id="KW-0413">Isomerase</keyword>